<dbReference type="Proteomes" id="UP000792671">
    <property type="component" value="Genome"/>
</dbReference>
<accession>A0A916KQC6</accession>
<gene>
    <name evidence="1" type="ORF">MYSEV_043</name>
</gene>
<dbReference type="EMBL" id="HF679134">
    <property type="protein sequence ID" value="CCU56241.1"/>
    <property type="molecule type" value="Genomic_DNA"/>
</dbReference>
<evidence type="ECO:0000313" key="2">
    <source>
        <dbReference type="Proteomes" id="UP000792671"/>
    </source>
</evidence>
<sequence>MDIKFKKSFSINTYNYSVYTLYDEIKNNITKTAYEILQPPFKGYLDLECEINEDKTFYYLKYIINLFKKHNIIIFNATRFLHNQNKYRISFHVLFPDLIFADGIVMKNYFIKFFKKNTINFDKSVYCKKGKQRLFRLPYTMKYNEDDILKEVDIQKSMINNRLETKDLDLSKILDYIISLPYISEIYNININKNIDFYNDLLFDNNGIIIDIKNINITVENIKKKKHYIKISEKEIYAKQKLKINSLSDLAYTFNKYIFPKIEDVKEFISEYINNIISYIIESNTYVVKCDDKYILIEKLPEYNINYIHTDSYFKCISISLSTILKHNNSLKTYNSYSLMPHEKSNDIFNMWTGIIAKQINFISFKIKYIIEYIKKIWAKNNDDDFYFIINWIKNIINCKKTKKCIILYSNNTNINNINNDIINWIINDIIGTNHSKIINTRESIYNNRELMNMILVYIYDFNSLNISDYKIINNRVININLRINNHKNIIMYPDYANYIFISNNNNINYFKDNSNFKILDIDNITDIPELILDKSTANEFYTYIMYFFNKCL</sequence>
<protein>
    <submittedName>
        <fullName evidence="1">Uncharacterized protein</fullName>
    </submittedName>
</protein>
<keyword evidence="2" id="KW-1185">Reference proteome</keyword>
<dbReference type="KEGG" id="vg:15613665"/>
<dbReference type="RefSeq" id="YP_008003560.1">
    <property type="nucleotide sequence ID" value="NC_021246.1"/>
</dbReference>
<proteinExistence type="predicted"/>
<name>A0A916KQC6_9POXV</name>
<evidence type="ECO:0000313" key="1">
    <source>
        <dbReference type="EMBL" id="CCU56241.1"/>
    </source>
</evidence>
<organism evidence="1 2">
    <name type="scientific">Mythimna separata entomopoxvirus 'L'</name>
    <dbReference type="NCBI Taxonomy" id="1293572"/>
    <lineage>
        <taxon>Viruses</taxon>
        <taxon>Varidnaviria</taxon>
        <taxon>Bamfordvirae</taxon>
        <taxon>Nucleocytoviricota</taxon>
        <taxon>Pokkesviricetes</taxon>
        <taxon>Chitovirales</taxon>
        <taxon>Poxviridae</taxon>
        <taxon>Entomopoxvirinae</taxon>
        <taxon>Betaentomopoxvirus</taxon>
        <taxon>Betaentomopoxvirus mseparata</taxon>
        <taxon>Mythimna separata entomopoxvirus</taxon>
    </lineage>
</organism>
<dbReference type="GeneID" id="15613665"/>
<reference evidence="1 2" key="1">
    <citation type="journal article" date="2013" name="J. Virol.">
        <title>New Insights into the Evolution of Entomopoxvirinae from the Complete Genome Sequences of Four Entomopoxviruses Infecting Adoxophyes honmai, Choristoneura biennis, Choristoneura rosaceana, and Mythimna separata.</title>
        <authorList>
            <person name="Theze J."/>
            <person name="Takatsuka J."/>
            <person name="Li Z."/>
            <person name="Gallais J."/>
            <person name="Doucet D."/>
            <person name="Arif B."/>
            <person name="Nakai M."/>
            <person name="Herniou E.A."/>
        </authorList>
    </citation>
    <scope>NUCLEOTIDE SEQUENCE [LARGE SCALE GENOMIC DNA]</scope>
</reference>